<evidence type="ECO:0000256" key="1">
    <source>
        <dbReference type="SAM" id="MobiDB-lite"/>
    </source>
</evidence>
<organism evidence="4 5">
    <name type="scientific">Bombiscardovia nodaiensis</name>
    <dbReference type="NCBI Taxonomy" id="2932181"/>
    <lineage>
        <taxon>Bacteria</taxon>
        <taxon>Bacillati</taxon>
        <taxon>Actinomycetota</taxon>
        <taxon>Actinomycetes</taxon>
        <taxon>Bifidobacteriales</taxon>
        <taxon>Bifidobacteriaceae</taxon>
        <taxon>Bombiscardovia</taxon>
    </lineage>
</organism>
<evidence type="ECO:0000259" key="3">
    <source>
        <dbReference type="Pfam" id="PF07553"/>
    </source>
</evidence>
<gene>
    <name evidence="4" type="ORF">KIM372_07380</name>
</gene>
<dbReference type="InterPro" id="IPR036388">
    <property type="entry name" value="WH-like_DNA-bd_sf"/>
</dbReference>
<feature type="transmembrane region" description="Helical" evidence="2">
    <location>
        <begin position="21"/>
        <end position="39"/>
    </location>
</feature>
<keyword evidence="2" id="KW-0472">Membrane</keyword>
<accession>A0ABM8B7I2</accession>
<sequence>MRDQPDLSAYYEEKGKPLYKRVWIWVLVAILAAGIYLAFTHGDTIISNAHEVIDWATKSEITKQKSPKPKPRSNNHADAAKKAQVYVDTYHLSEEGLRDKLTGEPDRFTDEAAQYAIEHVHADYPANALIRAKDYAQNQHLDRAAIDAKLTGIVDKFTPADANYALDHLND</sequence>
<reference evidence="4 5" key="1">
    <citation type="journal article" date="2023" name="Microbiol. Spectr.">
        <title>Symbiosis of Carpenter Bees with Uncharacterized Lactic Acid Bacteria Showing NAD Auxotrophy.</title>
        <authorList>
            <person name="Kawasaki S."/>
            <person name="Ozawa K."/>
            <person name="Mori T."/>
            <person name="Yamamoto A."/>
            <person name="Ito M."/>
            <person name="Ohkuma M."/>
            <person name="Sakamoto M."/>
            <person name="Matsutani M."/>
        </authorList>
    </citation>
    <scope>NUCLEOTIDE SEQUENCE [LARGE SCALE GENOMIC DNA]</scope>
    <source>
        <strain evidence="4 5">Kim37-2</strain>
    </source>
</reference>
<feature type="domain" description="Putative host cell surface-exposed lipoprotein Ltp-like HTH region" evidence="3">
    <location>
        <begin position="77"/>
        <end position="120"/>
    </location>
</feature>
<dbReference type="Pfam" id="PF07553">
    <property type="entry name" value="Lipoprotein_Ltp"/>
    <property type="match status" value="2"/>
</dbReference>
<dbReference type="InterPro" id="IPR011434">
    <property type="entry name" value="Ltp-like_HTH"/>
</dbReference>
<dbReference type="Gene3D" id="1.10.10.10">
    <property type="entry name" value="Winged helix-like DNA-binding domain superfamily/Winged helix DNA-binding domain"/>
    <property type="match status" value="2"/>
</dbReference>
<dbReference type="EMBL" id="AP026798">
    <property type="protein sequence ID" value="BDR52831.1"/>
    <property type="molecule type" value="Genomic_DNA"/>
</dbReference>
<dbReference type="Proteomes" id="UP001321766">
    <property type="component" value="Chromosome"/>
</dbReference>
<keyword evidence="5" id="KW-1185">Reference proteome</keyword>
<proteinExistence type="predicted"/>
<evidence type="ECO:0000313" key="4">
    <source>
        <dbReference type="EMBL" id="BDR52831.1"/>
    </source>
</evidence>
<feature type="region of interest" description="Disordered" evidence="1">
    <location>
        <begin position="60"/>
        <end position="82"/>
    </location>
</feature>
<keyword evidence="2" id="KW-0812">Transmembrane</keyword>
<feature type="domain" description="Putative host cell surface-exposed lipoprotein Ltp-like HTH region" evidence="3">
    <location>
        <begin position="123"/>
        <end position="169"/>
    </location>
</feature>
<evidence type="ECO:0000256" key="2">
    <source>
        <dbReference type="SAM" id="Phobius"/>
    </source>
</evidence>
<name>A0ABM8B7I2_9BIFI</name>
<evidence type="ECO:0000313" key="5">
    <source>
        <dbReference type="Proteomes" id="UP001321766"/>
    </source>
</evidence>
<keyword evidence="2" id="KW-1133">Transmembrane helix</keyword>
<protein>
    <recommendedName>
        <fullName evidence="3">Putative host cell surface-exposed lipoprotein Ltp-like HTH region domain-containing protein</fullName>
    </recommendedName>
</protein>